<evidence type="ECO:0000256" key="1">
    <source>
        <dbReference type="SAM" id="MobiDB-lite"/>
    </source>
</evidence>
<proteinExistence type="predicted"/>
<sequence>MHQESSAATAPERMSEHTTPAEPSVDLGSLRWVVDNDPSPRYPLYTRANIGEVFPTVVMPFSWTLWGIPHAEPGWCKAFVNLGAFDTAEFTDGEMEMLGVFGGYGYLNVSASRIFGLRTPGLTPEAVDQSFFGEQPDVPAFAPRPGDVSEKHTAQMAETLNWVFTATDLPDLLETRAEVEAVRAARPALDTLSDKALLAHVRTLCTQRWEALWVRHIMATYHATIPSGVIGVTCATVGKPELAADIMSDIGDVDSALPAQALWKLAREVTASPALTTLFDAGSQELPERLKADTRSDVVAFTKHFDAFLGTFGFRGPNEWEMRSRCWELDPATPLAAIEQMRRAPESESPAARAAGRKAARQEALVTVRGLLAGDAEALGTFNAGVGAAKVFFAGRERTKANCAMLTHEMRMAMWELGRRMTQRGLFTHADEFALLTDDEWTALLDGRLDTPAVLARRRLEETALAGLEPPFIVDGTVPPLTTWKKREQQARSIAPGMVMTGQPGCAGQAEGIARIVHDPGEPGDMEPGDILIAEFTDPSWTPLFSAAGGVVVNVGATVSHAVIVARELGVPCAVSVTGATHSIPDGTRVQVDGGAGTVTILALPEGYSPEGEGAKA</sequence>
<evidence type="ECO:0000313" key="4">
    <source>
        <dbReference type="Proteomes" id="UP000271227"/>
    </source>
</evidence>
<dbReference type="InterPro" id="IPR036637">
    <property type="entry name" value="Phosphohistidine_dom_sf"/>
</dbReference>
<evidence type="ECO:0000313" key="3">
    <source>
        <dbReference type="EMBL" id="RMB08131.1"/>
    </source>
</evidence>
<dbReference type="PANTHER" id="PTHR43615:SF1">
    <property type="entry name" value="PPDK_N DOMAIN-CONTAINING PROTEIN"/>
    <property type="match status" value="1"/>
</dbReference>
<keyword evidence="3" id="KW-0670">Pyruvate</keyword>
<keyword evidence="3" id="KW-0808">Transferase</keyword>
<organism evidence="3 4">
    <name type="scientific">Eilatimonas milleporae</name>
    <dbReference type="NCBI Taxonomy" id="911205"/>
    <lineage>
        <taxon>Bacteria</taxon>
        <taxon>Pseudomonadati</taxon>
        <taxon>Pseudomonadota</taxon>
        <taxon>Alphaproteobacteria</taxon>
        <taxon>Kordiimonadales</taxon>
        <taxon>Kordiimonadaceae</taxon>
        <taxon>Eilatimonas</taxon>
    </lineage>
</organism>
<reference evidence="3 4" key="1">
    <citation type="submission" date="2018-10" db="EMBL/GenBank/DDBJ databases">
        <title>Genomic Encyclopedia of Archaeal and Bacterial Type Strains, Phase II (KMG-II): from individual species to whole genera.</title>
        <authorList>
            <person name="Goeker M."/>
        </authorList>
    </citation>
    <scope>NUCLEOTIDE SEQUENCE [LARGE SCALE GENOMIC DNA]</scope>
    <source>
        <strain evidence="3 4">DSM 25217</strain>
    </source>
</reference>
<dbReference type="AlphaFoldDB" id="A0A3M0CE84"/>
<name>A0A3M0CE84_9PROT</name>
<dbReference type="Gene3D" id="3.50.30.10">
    <property type="entry name" value="Phosphohistidine domain"/>
    <property type="match status" value="1"/>
</dbReference>
<feature type="domain" description="PEP-utilising enzyme mobile" evidence="2">
    <location>
        <begin position="527"/>
        <end position="597"/>
    </location>
</feature>
<dbReference type="InterPro" id="IPR051549">
    <property type="entry name" value="PEP_Utilizing_Enz"/>
</dbReference>
<dbReference type="Proteomes" id="UP000271227">
    <property type="component" value="Unassembled WGS sequence"/>
</dbReference>
<dbReference type="GO" id="GO:0016301">
    <property type="term" value="F:kinase activity"/>
    <property type="evidence" value="ECO:0007669"/>
    <property type="project" value="UniProtKB-KW"/>
</dbReference>
<protein>
    <submittedName>
        <fullName evidence="3">Pyruvate,water dikinase</fullName>
    </submittedName>
</protein>
<dbReference type="Pfam" id="PF00391">
    <property type="entry name" value="PEP-utilizers"/>
    <property type="match status" value="1"/>
</dbReference>
<dbReference type="SUPFAM" id="SSF52009">
    <property type="entry name" value="Phosphohistidine domain"/>
    <property type="match status" value="1"/>
</dbReference>
<keyword evidence="3" id="KW-0418">Kinase</keyword>
<dbReference type="RefSeq" id="WP_170163773.1">
    <property type="nucleotide sequence ID" value="NZ_REFR01000011.1"/>
</dbReference>
<accession>A0A3M0CE84</accession>
<evidence type="ECO:0000259" key="2">
    <source>
        <dbReference type="Pfam" id="PF00391"/>
    </source>
</evidence>
<dbReference type="InParanoid" id="A0A3M0CE84"/>
<gene>
    <name evidence="3" type="ORF">BXY39_2227</name>
</gene>
<feature type="region of interest" description="Disordered" evidence="1">
    <location>
        <begin position="1"/>
        <end position="23"/>
    </location>
</feature>
<dbReference type="InterPro" id="IPR008279">
    <property type="entry name" value="PEP-util_enz_mobile_dom"/>
</dbReference>
<dbReference type="PANTHER" id="PTHR43615">
    <property type="entry name" value="PHOSPHOENOLPYRUVATE SYNTHASE-RELATED"/>
    <property type="match status" value="1"/>
</dbReference>
<comment type="caution">
    <text evidence="3">The sequence shown here is derived from an EMBL/GenBank/DDBJ whole genome shotgun (WGS) entry which is preliminary data.</text>
</comment>
<dbReference type="EMBL" id="REFR01000011">
    <property type="protein sequence ID" value="RMB08131.1"/>
    <property type="molecule type" value="Genomic_DNA"/>
</dbReference>
<keyword evidence="4" id="KW-1185">Reference proteome</keyword>